<dbReference type="EC" id="4.3.3.6" evidence="7"/>
<keyword evidence="4 7" id="KW-0456">Lyase</keyword>
<dbReference type="InterPro" id="IPR013785">
    <property type="entry name" value="Aldolase_TIM"/>
</dbReference>
<comment type="function">
    <text evidence="7">Catalyzes the formation of pyridoxal 5'-phosphate from ribose 5-phosphate (RBP), glyceraldehyde 3-phosphate (G3P) and ammonia. The ammonia is provided by the PdxT subunit. Can also use ribulose 5-phosphate and dihydroxyacetone phosphate as substrates, resulting from enzyme-catalyzed isomerization of RBP and G3P, respectively.</text>
</comment>
<comment type="subunit">
    <text evidence="7">In the presence of PdxT, forms a dodecamer of heterodimers.</text>
</comment>
<evidence type="ECO:0000256" key="8">
    <source>
        <dbReference type="PROSITE-ProRule" id="PRU00481"/>
    </source>
</evidence>
<dbReference type="InterPro" id="IPR011060">
    <property type="entry name" value="RibuloseP-bd_barrel"/>
</dbReference>
<comment type="pathway">
    <text evidence="1 7">Cofactor biosynthesis; pyridoxal 5'-phosphate biosynthesis.</text>
</comment>
<keyword evidence="3 7" id="KW-0663">Pyridoxal phosphate</keyword>
<evidence type="ECO:0000256" key="6">
    <source>
        <dbReference type="ARBA" id="ARBA00047992"/>
    </source>
</evidence>
<evidence type="ECO:0000259" key="9">
    <source>
        <dbReference type="Pfam" id="PF01680"/>
    </source>
</evidence>
<dbReference type="NCBIfam" id="NF003215">
    <property type="entry name" value="PRK04180.1"/>
    <property type="match status" value="1"/>
</dbReference>
<dbReference type="PROSITE" id="PS51129">
    <property type="entry name" value="PDXS_SNZ_2"/>
    <property type="match status" value="1"/>
</dbReference>
<evidence type="ECO:0000256" key="2">
    <source>
        <dbReference type="ARBA" id="ARBA00007281"/>
    </source>
</evidence>
<dbReference type="Proteomes" id="UP000007812">
    <property type="component" value="Chromosome"/>
</dbReference>
<dbReference type="InterPro" id="IPR033755">
    <property type="entry name" value="PdxS/SNZ_N"/>
</dbReference>
<dbReference type="InterPro" id="IPR001852">
    <property type="entry name" value="PdxS/SNZ"/>
</dbReference>
<dbReference type="PATRIC" id="fig|1006006.8.peg.362"/>
<dbReference type="CDD" id="cd04727">
    <property type="entry name" value="pdxS"/>
    <property type="match status" value="1"/>
</dbReference>
<dbReference type="SUPFAM" id="SSF51366">
    <property type="entry name" value="Ribulose-phoshate binding barrel"/>
    <property type="match status" value="1"/>
</dbReference>
<comment type="catalytic activity">
    <reaction evidence="6 7">
        <text>aldehydo-D-ribose 5-phosphate + D-glyceraldehyde 3-phosphate + L-glutamine = pyridoxal 5'-phosphate + L-glutamate + phosphate + 3 H2O + H(+)</text>
        <dbReference type="Rhea" id="RHEA:31507"/>
        <dbReference type="ChEBI" id="CHEBI:15377"/>
        <dbReference type="ChEBI" id="CHEBI:15378"/>
        <dbReference type="ChEBI" id="CHEBI:29985"/>
        <dbReference type="ChEBI" id="CHEBI:43474"/>
        <dbReference type="ChEBI" id="CHEBI:58273"/>
        <dbReference type="ChEBI" id="CHEBI:58359"/>
        <dbReference type="ChEBI" id="CHEBI:59776"/>
        <dbReference type="ChEBI" id="CHEBI:597326"/>
        <dbReference type="EC" id="4.3.3.6"/>
    </reaction>
</comment>
<dbReference type="HAMAP" id="MF_01824">
    <property type="entry name" value="PdxS"/>
    <property type="match status" value="1"/>
</dbReference>
<feature type="binding site" evidence="7">
    <location>
        <position position="194"/>
    </location>
    <ligand>
        <name>D-ribose 5-phosphate</name>
        <dbReference type="ChEBI" id="CHEBI:78346"/>
    </ligand>
</feature>
<evidence type="ECO:0000313" key="11">
    <source>
        <dbReference type="Proteomes" id="UP000007812"/>
    </source>
</evidence>
<dbReference type="Gene3D" id="3.20.20.70">
    <property type="entry name" value="Aldolase class I"/>
    <property type="match status" value="1"/>
</dbReference>
<dbReference type="GeneID" id="10492555"/>
<dbReference type="HOGENOM" id="CLU_055352_1_0_2"/>
<organism evidence="10 11">
    <name type="scientific">Metallosphaera cuprina (strain Ar-4)</name>
    <dbReference type="NCBI Taxonomy" id="1006006"/>
    <lineage>
        <taxon>Archaea</taxon>
        <taxon>Thermoproteota</taxon>
        <taxon>Thermoprotei</taxon>
        <taxon>Sulfolobales</taxon>
        <taxon>Sulfolobaceae</taxon>
        <taxon>Metallosphaera</taxon>
    </lineage>
</organism>
<dbReference type="STRING" id="1006006.Mcup_0361"/>
<keyword evidence="5 7" id="KW-0704">Schiff base</keyword>
<dbReference type="UniPathway" id="UPA00245"/>
<dbReference type="FunFam" id="3.20.20.70:FF:000001">
    <property type="entry name" value="Pyridoxine biosynthesis protein PDX1"/>
    <property type="match status" value="1"/>
</dbReference>
<feature type="binding site" evidence="7">
    <location>
        <position position="65"/>
    </location>
    <ligand>
        <name>D-ribose 5-phosphate</name>
        <dbReference type="ChEBI" id="CHEBI:78346"/>
    </ligand>
</feature>
<proteinExistence type="inferred from homology"/>
<evidence type="ECO:0000256" key="5">
    <source>
        <dbReference type="ARBA" id="ARBA00023270"/>
    </source>
</evidence>
<dbReference type="eggNOG" id="arCOG04075">
    <property type="taxonomic scope" value="Archaea"/>
</dbReference>
<sequence>MRLYALSFEEIERFFYKLAELRDSVKDEGLMSYVPEISVVSGTVQGSTRVKHAFPIFQKGGVVMDVTNVEQAGIAEDAGAVSVMVLDKLPYDVRKAGGVARMADPKVIEEVMNSITLPVMAKVRIGHVYEAKVLEALGVDMIDESEVLTPADEEHHINKWEFRVPFVNGARNLGEALRRISEGASMIRTKGEPGTGNVSEAVKHIKIVNQELRNLLSMAEEDRVKKSRELQVPYELVELTVKYSRLPVVNFAAGGIATPADAALMMWLGTDGIFVGSGIFKSEDPLERAKAVVLATANWEDPEVVLEAQKMISERKAMMGVDIKTLKPEELMQVRGL</sequence>
<dbReference type="OrthoDB" id="6840at2157"/>
<dbReference type="GO" id="GO:0036381">
    <property type="term" value="F:pyridoxal 5'-phosphate synthase (glutamine hydrolysing) activity"/>
    <property type="evidence" value="ECO:0007669"/>
    <property type="project" value="UniProtKB-UniRule"/>
</dbReference>
<dbReference type="RefSeq" id="WP_013736967.1">
    <property type="nucleotide sequence ID" value="NC_015435.1"/>
</dbReference>
<evidence type="ECO:0000256" key="4">
    <source>
        <dbReference type="ARBA" id="ARBA00023239"/>
    </source>
</evidence>
<evidence type="ECO:0000256" key="7">
    <source>
        <dbReference type="HAMAP-Rule" id="MF_01824"/>
    </source>
</evidence>
<dbReference type="Pfam" id="PF01680">
    <property type="entry name" value="SOR_SNZ"/>
    <property type="match status" value="1"/>
</dbReference>
<evidence type="ECO:0000256" key="3">
    <source>
        <dbReference type="ARBA" id="ARBA00022898"/>
    </source>
</evidence>
<evidence type="ECO:0000256" key="1">
    <source>
        <dbReference type="ARBA" id="ARBA00004737"/>
    </source>
</evidence>
<dbReference type="PANTHER" id="PTHR31829:SF0">
    <property type="entry name" value="PYRIDOXAL 5'-PHOSPHATE SYNTHASE SUBUNIT SNZ1-RELATED"/>
    <property type="match status" value="1"/>
</dbReference>
<feature type="domain" description="PdxS/SNZ N-terminal" evidence="9">
    <location>
        <begin position="48"/>
        <end position="253"/>
    </location>
</feature>
<dbReference type="GO" id="GO:0006520">
    <property type="term" value="P:amino acid metabolic process"/>
    <property type="evidence" value="ECO:0007669"/>
    <property type="project" value="TreeGrafter"/>
</dbReference>
<feature type="binding site" evidence="7">
    <location>
        <position position="255"/>
    </location>
    <ligand>
        <name>D-ribose 5-phosphate</name>
        <dbReference type="ChEBI" id="CHEBI:78346"/>
    </ligand>
</feature>
<dbReference type="GO" id="GO:0008615">
    <property type="term" value="P:pyridoxine biosynthetic process"/>
    <property type="evidence" value="ECO:0007669"/>
    <property type="project" value="TreeGrafter"/>
</dbReference>
<dbReference type="PIRSF" id="PIRSF029271">
    <property type="entry name" value="Pdx1"/>
    <property type="match status" value="1"/>
</dbReference>
<evidence type="ECO:0000313" key="10">
    <source>
        <dbReference type="EMBL" id="AEB94469.1"/>
    </source>
</evidence>
<name>F4FZP0_METCR</name>
<dbReference type="GO" id="GO:0042823">
    <property type="term" value="P:pyridoxal phosphate biosynthetic process"/>
    <property type="evidence" value="ECO:0007669"/>
    <property type="project" value="UniProtKB-UniRule"/>
</dbReference>
<reference evidence="10 11" key="1">
    <citation type="journal article" date="2011" name="J. Bacteriol.">
        <title>Complete genome sequence of Metallosphaera cuprina, a metal sulfide-oxidizing archaeon from a hot spring.</title>
        <authorList>
            <person name="Liu L.J."/>
            <person name="You X.Y."/>
            <person name="Zheng H."/>
            <person name="Wang S."/>
            <person name="Jiang C.Y."/>
            <person name="Liu S.J."/>
        </authorList>
    </citation>
    <scope>NUCLEOTIDE SEQUENCE [LARGE SCALE GENOMIC DNA]</scope>
    <source>
        <strain evidence="10 11">Ar-4</strain>
    </source>
</reference>
<comment type="similarity">
    <text evidence="2 7 8">Belongs to the PdxS/SNZ family.</text>
</comment>
<dbReference type="PANTHER" id="PTHR31829">
    <property type="entry name" value="PYRIDOXAL 5'-PHOSPHATE SYNTHASE SUBUNIT SNZ1-RELATED"/>
    <property type="match status" value="1"/>
</dbReference>
<protein>
    <recommendedName>
        <fullName evidence="7">Pyridoxal 5'-phosphate synthase subunit PdxS</fullName>
        <shortName evidence="7">PLP synthase subunit PdxS</shortName>
        <ecNumber evidence="7">4.3.3.6</ecNumber>
    </recommendedName>
    <alternativeName>
        <fullName evidence="7">Pdx1</fullName>
    </alternativeName>
</protein>
<gene>
    <name evidence="7" type="primary">pdxS</name>
    <name evidence="10" type="ordered locus">Mcup_0361</name>
</gene>
<feature type="binding site" evidence="7">
    <location>
        <position position="206"/>
    </location>
    <ligand>
        <name>D-glyceraldehyde 3-phosphate</name>
        <dbReference type="ChEBI" id="CHEBI:59776"/>
    </ligand>
</feature>
<dbReference type="EMBL" id="CP002656">
    <property type="protein sequence ID" value="AEB94469.1"/>
    <property type="molecule type" value="Genomic_DNA"/>
</dbReference>
<feature type="active site" description="Schiff-base intermediate with D-ribose 5-phosphate" evidence="7">
    <location>
        <position position="122"/>
    </location>
</feature>
<keyword evidence="11" id="KW-1185">Reference proteome</keyword>
<dbReference type="PROSITE" id="PS01235">
    <property type="entry name" value="PDXS_SNZ_1"/>
    <property type="match status" value="1"/>
</dbReference>
<feature type="binding site" evidence="7">
    <location>
        <begin position="276"/>
        <end position="277"/>
    </location>
    <ligand>
        <name>D-ribose 5-phosphate</name>
        <dbReference type="ChEBI" id="CHEBI:78346"/>
    </ligand>
</feature>
<dbReference type="KEGG" id="mcn:Mcup_0361"/>
<accession>F4FZP0</accession>
<dbReference type="AlphaFoldDB" id="F4FZP0"/>